<dbReference type="AlphaFoldDB" id="A0A6J7RH48"/>
<evidence type="ECO:0000313" key="1">
    <source>
        <dbReference type="EMBL" id="CAB4875049.1"/>
    </source>
</evidence>
<sequence length="164" mass="18059">MKASIGEARRAGSGMLLSNTNVVDPSRVGRRESIKARRAKHCSGDRHHIGAFVADPHNFVTEYAGPGGTSGGQRFSSVGVEDPNPMEAINFVTLGWAVAAALLGDRMHYHRPIKNFCPRKGVLHLAMIMPVNWADVLKAEIFKHSLRRDNVLDAFLHPMQCAKY</sequence>
<organism evidence="2">
    <name type="scientific">freshwater metagenome</name>
    <dbReference type="NCBI Taxonomy" id="449393"/>
    <lineage>
        <taxon>unclassified sequences</taxon>
        <taxon>metagenomes</taxon>
        <taxon>ecological metagenomes</taxon>
    </lineage>
</organism>
<evidence type="ECO:0000313" key="2">
    <source>
        <dbReference type="EMBL" id="CAB5028076.1"/>
    </source>
</evidence>
<protein>
    <submittedName>
        <fullName evidence="2">Unannotated protein</fullName>
    </submittedName>
</protein>
<accession>A0A6J7RH48</accession>
<dbReference type="EMBL" id="CAFBPJ010000194">
    <property type="protein sequence ID" value="CAB5028076.1"/>
    <property type="molecule type" value="Genomic_DNA"/>
</dbReference>
<reference evidence="2" key="1">
    <citation type="submission" date="2020-05" db="EMBL/GenBank/DDBJ databases">
        <authorList>
            <person name="Chiriac C."/>
            <person name="Salcher M."/>
            <person name="Ghai R."/>
            <person name="Kavagutti S V."/>
        </authorList>
    </citation>
    <scope>NUCLEOTIDE SEQUENCE</scope>
</reference>
<name>A0A6J7RH48_9ZZZZ</name>
<gene>
    <name evidence="1" type="ORF">UFOPK3425_00847</name>
    <name evidence="2" type="ORF">UFOPK4092_01367</name>
</gene>
<dbReference type="EMBL" id="CAFBLV010000162">
    <property type="protein sequence ID" value="CAB4875049.1"/>
    <property type="molecule type" value="Genomic_DNA"/>
</dbReference>
<proteinExistence type="predicted"/>